<dbReference type="HOGENOM" id="CLU_558749_0_0_14"/>
<protein>
    <submittedName>
        <fullName evidence="2">Uncharacterized protein</fullName>
    </submittedName>
</protein>
<sequence length="488" mass="56020">MKKLKSLWLSLLGAAVAPVSIISGTACEATNNSNVKYLKKETKFVRAPFAKHFSILPTTDANSNNYKTLLNVNTIFAHLDSPDVSSRNEFNEPRPSLELVDSDISKSNLYKQGAQEVSEFLAIPDIFKWVTTDPGNPHRQDYNVQSISIFAGDTNIKNENYNLAKKLKPIQKQWKVDYKKHTEIKPIHSVLEKDISLKSLGQKHLTSLGTKGNYVNQYDKMFWVENYYHSDTMQRWYKIHTIKDNTKDFKIDILQAFNDFLNKDEIRNRQGYTEKENDDALIRSLISDHAPTYMDIEFLPGEVAYASDKTVPDIWRNDIPKQITNEDLTLLNENSAKVSLKNNKRKYVKAQNSVRIGHWNILNYGGDNDAKSYTIAKIIEKGGFDIIGLTEINYGKGDKVSEILKHLPEHYKAAIQDPEDAKIDDEYLSSNRFGKAQQEQVVVIYNSKVVKAYEHFGISQNEIPRVQTIKDKPNRVEYSFNENIKYYA</sequence>
<evidence type="ECO:0000256" key="1">
    <source>
        <dbReference type="SAM" id="SignalP"/>
    </source>
</evidence>
<dbReference type="PROSITE" id="PS51257">
    <property type="entry name" value="PROKAR_LIPOPROTEIN"/>
    <property type="match status" value="1"/>
</dbReference>
<feature type="chain" id="PRO_5002300572" evidence="1">
    <location>
        <begin position="29"/>
        <end position="488"/>
    </location>
</feature>
<dbReference type="Proteomes" id="UP000032722">
    <property type="component" value="Chromosome"/>
</dbReference>
<dbReference type="InterPro" id="IPR036691">
    <property type="entry name" value="Endo/exonu/phosph_ase_sf"/>
</dbReference>
<dbReference type="SUPFAM" id="SSF56219">
    <property type="entry name" value="DNase I-like"/>
    <property type="match status" value="1"/>
</dbReference>
<dbReference type="KEGG" id="mgb:VO56_00055"/>
<reference evidence="2 3" key="1">
    <citation type="journal article" date="2015" name="Genome Announc.">
        <title>Complete Genome Sequence of Mycoplasma meleagridis, a Possible Emerging Pathogen in Chickens.</title>
        <authorList>
            <person name="Abolnik C."/>
        </authorList>
    </citation>
    <scope>NUCLEOTIDE SEQUENCE [LARGE SCALE GENOMIC DNA]</scope>
    <source>
        <strain evidence="2 3">B2096 8B</strain>
    </source>
</reference>
<dbReference type="Gene3D" id="3.60.10.10">
    <property type="entry name" value="Endonuclease/exonuclease/phosphatase"/>
    <property type="match status" value="1"/>
</dbReference>
<accession>A0A0D5ZJ24</accession>
<dbReference type="PATRIC" id="fig|29556.3.peg.12"/>
<organism evidence="3">
    <name type="scientific">Mycoplasmopsis gallinacea</name>
    <dbReference type="NCBI Taxonomy" id="29556"/>
    <lineage>
        <taxon>Bacteria</taxon>
        <taxon>Bacillati</taxon>
        <taxon>Mycoplasmatota</taxon>
        <taxon>Mycoplasmoidales</taxon>
        <taxon>Metamycoplasmataceae</taxon>
        <taxon>Mycoplasmopsis</taxon>
    </lineage>
</organism>
<keyword evidence="1" id="KW-0732">Signal</keyword>
<name>A0A0D5ZJ24_9BACT</name>
<evidence type="ECO:0000313" key="2">
    <source>
        <dbReference type="EMBL" id="AKA49689.1"/>
    </source>
</evidence>
<dbReference type="AlphaFoldDB" id="A0A0D5ZJ24"/>
<gene>
    <name evidence="2" type="ORF">VO56_00055</name>
</gene>
<proteinExistence type="predicted"/>
<evidence type="ECO:0000313" key="3">
    <source>
        <dbReference type="Proteomes" id="UP000032722"/>
    </source>
</evidence>
<feature type="signal peptide" evidence="1">
    <location>
        <begin position="1"/>
        <end position="28"/>
    </location>
</feature>
<dbReference type="EMBL" id="CP011021">
    <property type="protein sequence ID" value="AKA49689.1"/>
    <property type="molecule type" value="Genomic_DNA"/>
</dbReference>